<comment type="caution">
    <text evidence="8">The sequence shown here is derived from an EMBL/GenBank/DDBJ whole genome shotgun (WGS) entry which is preliminary data.</text>
</comment>
<feature type="transmembrane region" description="Helical" evidence="5">
    <location>
        <begin position="376"/>
        <end position="396"/>
    </location>
</feature>
<feature type="transmembrane region" description="Helical" evidence="5">
    <location>
        <begin position="6"/>
        <end position="23"/>
    </location>
</feature>
<protein>
    <recommendedName>
        <fullName evidence="5">NADH-quinone oxidoreductase subunit N</fullName>
        <ecNumber evidence="5">7.1.1.-</ecNumber>
    </recommendedName>
    <alternativeName>
        <fullName evidence="5">NADH dehydrogenase I subunit N</fullName>
    </alternativeName>
    <alternativeName>
        <fullName evidence="5">NDH-1 subunit N</fullName>
    </alternativeName>
</protein>
<sequence>MTTLWILFLTALAATFVGFFAPARTAKVFTLLGLVAALVSLALRWGEPFSAYGGLYVLDPFAQGFTLVMITGGLLALLADCDYFQRKGWPPFEYYALVAFAVLGGHVMASTAHLGVIVVGLELLSIPLYALAASRRDALSYEASLKYFLLGAVAAAVFLYGIALYFGATGGFVLGAGGSGPVYAAAVMLLLAGLAFKTALVPFHWWTPDVYQGSPSPVTLFMATAVKAAAFAAFARVLAAVGLEGPVFYALAALVLLTVFWGNLTAMVQGEAKRMLAYSSVAHAGYIAIALFGPDPAPAMGYYLLAYALSTGLAFAVLTQLDEGKGVRLGELAGLWSRSPLLGLGWTVALFSLAGLPPLVGFWGKYLVFLEAARGGQYLLVALALFAAVIAAYYYLKLLGAALFAKAAKVEKIVLSGSTPVGIALATLLVVLLGVLPGLGFGLFTAANALVR</sequence>
<dbReference type="GO" id="GO:0042773">
    <property type="term" value="P:ATP synthesis coupled electron transport"/>
    <property type="evidence" value="ECO:0007669"/>
    <property type="project" value="InterPro"/>
</dbReference>
<dbReference type="GO" id="GO:0012505">
    <property type="term" value="C:endomembrane system"/>
    <property type="evidence" value="ECO:0007669"/>
    <property type="project" value="UniProtKB-SubCell"/>
</dbReference>
<keyword evidence="3 5" id="KW-1133">Transmembrane helix</keyword>
<proteinExistence type="inferred from homology"/>
<keyword evidence="5" id="KW-0813">Transport</keyword>
<dbReference type="GO" id="GO:0008137">
    <property type="term" value="F:NADH dehydrogenase (ubiquinone) activity"/>
    <property type="evidence" value="ECO:0007669"/>
    <property type="project" value="InterPro"/>
</dbReference>
<comment type="subcellular location">
    <subcellularLocation>
        <location evidence="5">Cell membrane</location>
        <topology evidence="5">Multi-pass membrane protein</topology>
    </subcellularLocation>
    <subcellularLocation>
        <location evidence="1">Endomembrane system</location>
        <topology evidence="1">Multi-pass membrane protein</topology>
    </subcellularLocation>
    <subcellularLocation>
        <location evidence="6">Membrane</location>
        <topology evidence="6">Multi-pass membrane protein</topology>
    </subcellularLocation>
</comment>
<dbReference type="PANTHER" id="PTHR22773">
    <property type="entry name" value="NADH DEHYDROGENASE"/>
    <property type="match status" value="1"/>
</dbReference>
<keyword evidence="5" id="KW-0874">Quinone</keyword>
<gene>
    <name evidence="8" type="primary">nqo14</name>
    <name evidence="5" type="synonym">nuoN</name>
    <name evidence="8" type="ORF">ODE01S_09420</name>
</gene>
<dbReference type="InterPro" id="IPR010096">
    <property type="entry name" value="NADH-Q_OxRdtase_suN/2"/>
</dbReference>
<dbReference type="HAMAP" id="MF_00445">
    <property type="entry name" value="NDH1_NuoN_1"/>
    <property type="match status" value="1"/>
</dbReference>
<feature type="transmembrane region" description="Helical" evidence="5">
    <location>
        <begin position="275"/>
        <end position="294"/>
    </location>
</feature>
<evidence type="ECO:0000313" key="8">
    <source>
        <dbReference type="EMBL" id="GEM89508.1"/>
    </source>
</evidence>
<feature type="transmembrane region" description="Helical" evidence="5">
    <location>
        <begin position="218"/>
        <end position="241"/>
    </location>
</feature>
<feature type="transmembrane region" description="Helical" evidence="5">
    <location>
        <begin position="300"/>
        <end position="321"/>
    </location>
</feature>
<comment type="catalytic activity">
    <reaction evidence="5">
        <text>a quinone + NADH + 5 H(+)(in) = a quinol + NAD(+) + 4 H(+)(out)</text>
        <dbReference type="Rhea" id="RHEA:57888"/>
        <dbReference type="ChEBI" id="CHEBI:15378"/>
        <dbReference type="ChEBI" id="CHEBI:24646"/>
        <dbReference type="ChEBI" id="CHEBI:57540"/>
        <dbReference type="ChEBI" id="CHEBI:57945"/>
        <dbReference type="ChEBI" id="CHEBI:132124"/>
    </reaction>
</comment>
<dbReference type="EMBL" id="BJXN01000005">
    <property type="protein sequence ID" value="GEM89508.1"/>
    <property type="molecule type" value="Genomic_DNA"/>
</dbReference>
<dbReference type="InterPro" id="IPR001750">
    <property type="entry name" value="ND/Mrp_TM"/>
</dbReference>
<feature type="transmembrane region" description="Helical" evidence="5">
    <location>
        <begin position="145"/>
        <end position="168"/>
    </location>
</feature>
<comment type="similarity">
    <text evidence="5">Belongs to the complex I subunit 2 family.</text>
</comment>
<evidence type="ECO:0000256" key="1">
    <source>
        <dbReference type="ARBA" id="ARBA00004127"/>
    </source>
</evidence>
<accession>A0A511RIN6</accession>
<name>A0A511RIN6_9DEIN</name>
<feature type="transmembrane region" description="Helical" evidence="5">
    <location>
        <begin position="61"/>
        <end position="80"/>
    </location>
</feature>
<keyword evidence="5" id="KW-1278">Translocase</keyword>
<dbReference type="GO" id="GO:0005886">
    <property type="term" value="C:plasma membrane"/>
    <property type="evidence" value="ECO:0007669"/>
    <property type="project" value="UniProtKB-SubCell"/>
</dbReference>
<dbReference type="GO" id="GO:0050136">
    <property type="term" value="F:NADH dehydrogenase (quinone) (non-electrogenic) activity"/>
    <property type="evidence" value="ECO:0007669"/>
    <property type="project" value="UniProtKB-UniRule"/>
</dbReference>
<feature type="domain" description="NADH:quinone oxidoreductase/Mrp antiporter transmembrane" evidence="7">
    <location>
        <begin position="113"/>
        <end position="390"/>
    </location>
</feature>
<keyword evidence="2 5" id="KW-0812">Transmembrane</keyword>
<keyword evidence="5" id="KW-0520">NAD</keyword>
<evidence type="ECO:0000256" key="4">
    <source>
        <dbReference type="ARBA" id="ARBA00023136"/>
    </source>
</evidence>
<feature type="transmembrane region" description="Helical" evidence="5">
    <location>
        <begin position="115"/>
        <end position="133"/>
    </location>
</feature>
<feature type="transmembrane region" description="Helical" evidence="5">
    <location>
        <begin position="417"/>
        <end position="444"/>
    </location>
</feature>
<comment type="function">
    <text evidence="5">NDH-1 shuttles electrons from NADH, via FMN and iron-sulfur (Fe-S) centers, to quinones in the respiratory chain. The immediate electron acceptor for the enzyme in this species is believed to be a menaquinone. Couples the redox reaction to proton translocation (for every two electrons transferred, four hydrogen ions are translocated across the cytoplasmic membrane), and thus conserves the redox energy in a proton gradient.</text>
</comment>
<evidence type="ECO:0000256" key="3">
    <source>
        <dbReference type="ARBA" id="ARBA00022989"/>
    </source>
</evidence>
<reference evidence="8 9" key="1">
    <citation type="submission" date="2019-07" db="EMBL/GenBank/DDBJ databases">
        <title>Whole genome shotgun sequence of Oceanithermus desulfurans NBRC 100063.</title>
        <authorList>
            <person name="Hosoyama A."/>
            <person name="Uohara A."/>
            <person name="Ohji S."/>
            <person name="Ichikawa N."/>
        </authorList>
    </citation>
    <scope>NUCLEOTIDE SEQUENCE [LARGE SCALE GENOMIC DNA]</scope>
    <source>
        <strain evidence="8 9">NBRC 100063</strain>
    </source>
</reference>
<dbReference type="OrthoDB" id="9807568at2"/>
<dbReference type="Pfam" id="PF00361">
    <property type="entry name" value="Proton_antipo_M"/>
    <property type="match status" value="1"/>
</dbReference>
<evidence type="ECO:0000256" key="5">
    <source>
        <dbReference type="HAMAP-Rule" id="MF_00445"/>
    </source>
</evidence>
<evidence type="ECO:0000259" key="7">
    <source>
        <dbReference type="Pfam" id="PF00361"/>
    </source>
</evidence>
<evidence type="ECO:0000313" key="9">
    <source>
        <dbReference type="Proteomes" id="UP000321827"/>
    </source>
</evidence>
<organism evidence="8 9">
    <name type="scientific">Oceanithermus desulfurans NBRC 100063</name>
    <dbReference type="NCBI Taxonomy" id="1227550"/>
    <lineage>
        <taxon>Bacteria</taxon>
        <taxon>Thermotogati</taxon>
        <taxon>Deinococcota</taxon>
        <taxon>Deinococci</taxon>
        <taxon>Thermales</taxon>
        <taxon>Thermaceae</taxon>
        <taxon>Oceanithermus</taxon>
    </lineage>
</organism>
<dbReference type="GO" id="GO:0048038">
    <property type="term" value="F:quinone binding"/>
    <property type="evidence" value="ECO:0007669"/>
    <property type="project" value="UniProtKB-KW"/>
</dbReference>
<feature type="transmembrane region" description="Helical" evidence="5">
    <location>
        <begin position="180"/>
        <end position="206"/>
    </location>
</feature>
<keyword evidence="4 5" id="KW-0472">Membrane</keyword>
<comment type="subunit">
    <text evidence="5">NDH-1 is composed of 15 different subunits. Subunits NuoA, H, J, K, L, M, N constitute the membrane sector of the complex.</text>
</comment>
<feature type="transmembrane region" description="Helical" evidence="5">
    <location>
        <begin position="92"/>
        <end position="109"/>
    </location>
</feature>
<feature type="transmembrane region" description="Helical" evidence="5">
    <location>
        <begin position="247"/>
        <end position="268"/>
    </location>
</feature>
<dbReference type="AlphaFoldDB" id="A0A511RIN6"/>
<dbReference type="EC" id="7.1.1.-" evidence="5"/>
<dbReference type="Proteomes" id="UP000321827">
    <property type="component" value="Unassembled WGS sequence"/>
</dbReference>
<evidence type="ECO:0000256" key="6">
    <source>
        <dbReference type="RuleBase" id="RU000320"/>
    </source>
</evidence>
<evidence type="ECO:0000256" key="2">
    <source>
        <dbReference type="ARBA" id="ARBA00022692"/>
    </source>
</evidence>
<feature type="transmembrane region" description="Helical" evidence="5">
    <location>
        <begin position="341"/>
        <end position="364"/>
    </location>
</feature>
<keyword evidence="5" id="KW-1003">Cell membrane</keyword>
<dbReference type="RefSeq" id="WP_147146387.1">
    <property type="nucleotide sequence ID" value="NZ_BJXN01000005.1"/>
</dbReference>
<feature type="transmembrane region" description="Helical" evidence="5">
    <location>
        <begin position="28"/>
        <end position="46"/>
    </location>
</feature>